<feature type="region of interest" description="Disordered" evidence="1">
    <location>
        <begin position="117"/>
        <end position="136"/>
    </location>
</feature>
<feature type="signal peptide" evidence="2">
    <location>
        <begin position="1"/>
        <end position="27"/>
    </location>
</feature>
<sequence length="272" mass="25342">MPAIRALSAAMLGLGALALTACTSATAGDDVGNPGFGYNLQPETVAPGGRLSLPVQGCKEEATVTSGVFQTVTVPKGGTSATAVIDRNARPGTSYDVAFRCGHEYGHRKLTIGAAHSETAGSKQSGSGGAPDSGGGEGGYGGGGIGGGGYGGGIGGGAYGGGIGGGAYGGGIGDGGYGGGIGGGAYGGGIGRGGYGGGIGGGGYGNGGGGGGGYGKGEGGGGGGYEQHGVQAGVGGSVRGFHLKEVGLGAALIIGAVGTAWRMARRRTPPRD</sequence>
<keyword evidence="2" id="KW-0732">Signal</keyword>
<reference evidence="4" key="1">
    <citation type="journal article" date="2019" name="Int. J. Syst. Evol. Microbiol.">
        <title>The Global Catalogue of Microorganisms (GCM) 10K type strain sequencing project: providing services to taxonomists for standard genome sequencing and annotation.</title>
        <authorList>
            <consortium name="The Broad Institute Genomics Platform"/>
            <consortium name="The Broad Institute Genome Sequencing Center for Infectious Disease"/>
            <person name="Wu L."/>
            <person name="Ma J."/>
        </authorList>
    </citation>
    <scope>NUCLEOTIDE SEQUENCE [LARGE SCALE GENOMIC DNA]</scope>
    <source>
        <strain evidence="4">JCM 16578</strain>
    </source>
</reference>
<evidence type="ECO:0000313" key="3">
    <source>
        <dbReference type="EMBL" id="GAA3871913.1"/>
    </source>
</evidence>
<comment type="caution">
    <text evidence="3">The sequence shown here is derived from an EMBL/GenBank/DDBJ whole genome shotgun (WGS) entry which is preliminary data.</text>
</comment>
<evidence type="ECO:0000313" key="4">
    <source>
        <dbReference type="Proteomes" id="UP001501563"/>
    </source>
</evidence>
<protein>
    <recommendedName>
        <fullName evidence="5">Lipoprotein</fullName>
    </recommendedName>
</protein>
<dbReference type="Proteomes" id="UP001501563">
    <property type="component" value="Unassembled WGS sequence"/>
</dbReference>
<accession>A0ABP7KDL3</accession>
<proteinExistence type="predicted"/>
<feature type="chain" id="PRO_5046886544" description="Lipoprotein" evidence="2">
    <location>
        <begin position="28"/>
        <end position="272"/>
    </location>
</feature>
<name>A0ABP7KDL3_9ACTN</name>
<evidence type="ECO:0000256" key="1">
    <source>
        <dbReference type="SAM" id="MobiDB-lite"/>
    </source>
</evidence>
<dbReference type="PROSITE" id="PS51257">
    <property type="entry name" value="PROKAR_LIPOPROTEIN"/>
    <property type="match status" value="1"/>
</dbReference>
<keyword evidence="4" id="KW-1185">Reference proteome</keyword>
<organism evidence="3 4">
    <name type="scientific">Streptomyces lannensis</name>
    <dbReference type="NCBI Taxonomy" id="766498"/>
    <lineage>
        <taxon>Bacteria</taxon>
        <taxon>Bacillati</taxon>
        <taxon>Actinomycetota</taxon>
        <taxon>Actinomycetes</taxon>
        <taxon>Kitasatosporales</taxon>
        <taxon>Streptomycetaceae</taxon>
        <taxon>Streptomyces</taxon>
    </lineage>
</organism>
<gene>
    <name evidence="3" type="ORF">GCM10022207_41710</name>
</gene>
<dbReference type="EMBL" id="BAAAZA010000010">
    <property type="protein sequence ID" value="GAA3871913.1"/>
    <property type="molecule type" value="Genomic_DNA"/>
</dbReference>
<feature type="compositionally biased region" description="Gly residues" evidence="1">
    <location>
        <begin position="126"/>
        <end position="136"/>
    </location>
</feature>
<evidence type="ECO:0000256" key="2">
    <source>
        <dbReference type="SAM" id="SignalP"/>
    </source>
</evidence>
<dbReference type="RefSeq" id="WP_345550070.1">
    <property type="nucleotide sequence ID" value="NZ_BAAAZA010000010.1"/>
</dbReference>
<evidence type="ECO:0008006" key="5">
    <source>
        <dbReference type="Google" id="ProtNLM"/>
    </source>
</evidence>